<evidence type="ECO:0000256" key="1">
    <source>
        <dbReference type="SAM" id="SignalP"/>
    </source>
</evidence>
<organism evidence="2 3">
    <name type="scientific">Longispora fulva</name>
    <dbReference type="NCBI Taxonomy" id="619741"/>
    <lineage>
        <taxon>Bacteria</taxon>
        <taxon>Bacillati</taxon>
        <taxon>Actinomycetota</taxon>
        <taxon>Actinomycetes</taxon>
        <taxon>Micromonosporales</taxon>
        <taxon>Micromonosporaceae</taxon>
        <taxon>Longispora</taxon>
    </lineage>
</organism>
<protein>
    <submittedName>
        <fullName evidence="2">Uncharacterized protein</fullName>
    </submittedName>
</protein>
<keyword evidence="1" id="KW-0732">Signal</keyword>
<sequence>MTALAVLLTTAVLPTGPAAAAGSATEIAVVAVGLNAPRGLAVGLGDVVYVTNRTMSAGGAGQLLKLTLHQ</sequence>
<dbReference type="Proteomes" id="UP000622552">
    <property type="component" value="Unassembled WGS sequence"/>
</dbReference>
<name>A0A8J7GM60_9ACTN</name>
<reference evidence="2" key="1">
    <citation type="submission" date="2020-11" db="EMBL/GenBank/DDBJ databases">
        <title>Sequencing the genomes of 1000 actinobacteria strains.</title>
        <authorList>
            <person name="Klenk H.-P."/>
        </authorList>
    </citation>
    <scope>NUCLEOTIDE SEQUENCE</scope>
    <source>
        <strain evidence="2">DSM 45356</strain>
    </source>
</reference>
<comment type="caution">
    <text evidence="2">The sequence shown here is derived from an EMBL/GenBank/DDBJ whole genome shotgun (WGS) entry which is preliminary data.</text>
</comment>
<evidence type="ECO:0000313" key="3">
    <source>
        <dbReference type="Proteomes" id="UP000622552"/>
    </source>
</evidence>
<dbReference type="EMBL" id="JADOUF010000001">
    <property type="protein sequence ID" value="MBG6135584.1"/>
    <property type="molecule type" value="Genomic_DNA"/>
</dbReference>
<evidence type="ECO:0000313" key="2">
    <source>
        <dbReference type="EMBL" id="MBG6135584.1"/>
    </source>
</evidence>
<feature type="signal peptide" evidence="1">
    <location>
        <begin position="1"/>
        <end position="20"/>
    </location>
</feature>
<feature type="chain" id="PRO_5035322727" evidence="1">
    <location>
        <begin position="21"/>
        <end position="70"/>
    </location>
</feature>
<gene>
    <name evidence="2" type="ORF">IW245_001778</name>
</gene>
<dbReference type="RefSeq" id="WP_197002675.1">
    <property type="nucleotide sequence ID" value="NZ_BONS01000002.1"/>
</dbReference>
<accession>A0A8J7GM60</accession>
<dbReference type="AlphaFoldDB" id="A0A8J7GM60"/>
<proteinExistence type="predicted"/>
<keyword evidence="3" id="KW-1185">Reference proteome</keyword>